<dbReference type="GeneID" id="78229659"/>
<evidence type="ECO:0000259" key="4">
    <source>
        <dbReference type="PROSITE" id="PS50932"/>
    </source>
</evidence>
<proteinExistence type="predicted"/>
<dbReference type="RefSeq" id="WP_008790674.1">
    <property type="nucleotide sequence ID" value="NZ_AKCB01000001.1"/>
</dbReference>
<dbReference type="Proteomes" id="UP000003157">
    <property type="component" value="Unassembled WGS sequence"/>
</dbReference>
<dbReference type="Pfam" id="PF13377">
    <property type="entry name" value="Peripla_BP_3"/>
    <property type="match status" value="1"/>
</dbReference>
<keyword evidence="1" id="KW-0805">Transcription regulation</keyword>
<evidence type="ECO:0000256" key="3">
    <source>
        <dbReference type="ARBA" id="ARBA00023163"/>
    </source>
</evidence>
<dbReference type="OrthoDB" id="43195at2"/>
<dbReference type="PROSITE" id="PS00356">
    <property type="entry name" value="HTH_LACI_1"/>
    <property type="match status" value="1"/>
</dbReference>
<dbReference type="STRING" id="100884.GCA_000269565_01795"/>
<comment type="caution">
    <text evidence="5">The sequence shown here is derived from an EMBL/GenBank/DDBJ whole genome shotgun (WGS) entry which is preliminary data.</text>
</comment>
<dbReference type="InterPro" id="IPR046335">
    <property type="entry name" value="LacI/GalR-like_sensor"/>
</dbReference>
<evidence type="ECO:0000256" key="1">
    <source>
        <dbReference type="ARBA" id="ARBA00023015"/>
    </source>
</evidence>
<dbReference type="PROSITE" id="PS50932">
    <property type="entry name" value="HTH_LACI_2"/>
    <property type="match status" value="1"/>
</dbReference>
<organism evidence="5 6">
    <name type="scientific">Coprobacillus cateniformis</name>
    <dbReference type="NCBI Taxonomy" id="100884"/>
    <lineage>
        <taxon>Bacteria</taxon>
        <taxon>Bacillati</taxon>
        <taxon>Bacillota</taxon>
        <taxon>Erysipelotrichia</taxon>
        <taxon>Erysipelotrichales</taxon>
        <taxon>Coprobacillaceae</taxon>
        <taxon>Coprobacillus</taxon>
    </lineage>
</organism>
<dbReference type="Gene3D" id="1.10.260.40">
    <property type="entry name" value="lambda repressor-like DNA-binding domains"/>
    <property type="match status" value="1"/>
</dbReference>
<gene>
    <name evidence="5" type="ORF">HMPREF9488_03592</name>
</gene>
<sequence>MKVKVRDIALKAGVSDGTVSNALNNRKGISEEKREYILKIAREMGYFKNNSSSNNNTIRLIIIYKDAHIIGDTPFFSELIRGIENECSLQGYELIIHHVNSDSLHTEITKSLKSNQTKGVLLLGTEMDIDDLKLFDNVCTPLVVLDNEYDDMLYDYVAINNSDGSYAITKLLIDNGHKNIGLINSSYQINNFKKRKMGYRNALDDYNLPFRPENEILVDPSPEGSYRDTATYLKAFLNELSLDELPTAFYAVNDNIAIGAVRAFQELNIDISICGFDDLPISKLFNPPLTTVQVDKKQLGKIAVSRLINKINGDISHLKILVATKIVERDSVKKT</sequence>
<dbReference type="CDD" id="cd01392">
    <property type="entry name" value="HTH_LacI"/>
    <property type="match status" value="1"/>
</dbReference>
<dbReference type="InterPro" id="IPR010982">
    <property type="entry name" value="Lambda_DNA-bd_dom_sf"/>
</dbReference>
<dbReference type="Gene3D" id="3.40.50.2300">
    <property type="match status" value="2"/>
</dbReference>
<dbReference type="PANTHER" id="PTHR30146:SF109">
    <property type="entry name" value="HTH-TYPE TRANSCRIPTIONAL REGULATOR GALS"/>
    <property type="match status" value="1"/>
</dbReference>
<dbReference type="CDD" id="cd06277">
    <property type="entry name" value="PBP1_LacI-like"/>
    <property type="match status" value="1"/>
</dbReference>
<evidence type="ECO:0000256" key="2">
    <source>
        <dbReference type="ARBA" id="ARBA00023125"/>
    </source>
</evidence>
<dbReference type="InterPro" id="IPR000843">
    <property type="entry name" value="HTH_LacI"/>
</dbReference>
<dbReference type="InterPro" id="IPR028082">
    <property type="entry name" value="Peripla_BP_I"/>
</dbReference>
<dbReference type="EMBL" id="ADKX01000051">
    <property type="protein sequence ID" value="EFW03113.1"/>
    <property type="molecule type" value="Genomic_DNA"/>
</dbReference>
<reference evidence="5 6" key="1">
    <citation type="submission" date="2010-12" db="EMBL/GenBank/DDBJ databases">
        <title>The Genome Sequence of Coprobacillus sp. strain 29_1.</title>
        <authorList>
            <consortium name="The Broad Institute Genome Sequencing Platform"/>
            <person name="Earl A."/>
            <person name="Ward D."/>
            <person name="Feldgarden M."/>
            <person name="Gevers D."/>
            <person name="Daigneault M."/>
            <person name="Sibley C.D."/>
            <person name="White A."/>
            <person name="Strauss J."/>
            <person name="Allen-Vercoe E."/>
            <person name="Young S.K."/>
            <person name="Zeng Q."/>
            <person name="Gargeya S."/>
            <person name="Fitzgerald M."/>
            <person name="Haas B."/>
            <person name="Abouelleil A."/>
            <person name="Alvarado L."/>
            <person name="Arachchi H.M."/>
            <person name="Berlin A."/>
            <person name="Brown A."/>
            <person name="Chapman S.B."/>
            <person name="Chen Z."/>
            <person name="Dunbar C."/>
            <person name="Freedman E."/>
            <person name="Gearin G."/>
            <person name="Gellesch M."/>
            <person name="Goldberg J."/>
            <person name="Griggs A."/>
            <person name="Gujja S."/>
            <person name="Heilman E."/>
            <person name="Heiman D."/>
            <person name="Howarth C."/>
            <person name="Larson L."/>
            <person name="Lui A."/>
            <person name="MacDonald P.J.P."/>
            <person name="Mehta T."/>
            <person name="Montmayeur A."/>
            <person name="Murphy C."/>
            <person name="Neiman D."/>
            <person name="Pearson M."/>
            <person name="Priest M."/>
            <person name="Roberts A."/>
            <person name="Saif S."/>
            <person name="Shea T."/>
            <person name="Shenoy N."/>
            <person name="Sisk P."/>
            <person name="Stolte C."/>
            <person name="Sykes S."/>
            <person name="White J."/>
            <person name="Yandava C."/>
            <person name="Nusbaum C."/>
            <person name="Birren B."/>
        </authorList>
    </citation>
    <scope>NUCLEOTIDE SEQUENCE [LARGE SCALE GENOMIC DNA]</scope>
    <source>
        <strain evidence="5 6">29_1</strain>
    </source>
</reference>
<dbReference type="PANTHER" id="PTHR30146">
    <property type="entry name" value="LACI-RELATED TRANSCRIPTIONAL REPRESSOR"/>
    <property type="match status" value="1"/>
</dbReference>
<dbReference type="AlphaFoldDB" id="E7GFP9"/>
<keyword evidence="2" id="KW-0238">DNA-binding</keyword>
<evidence type="ECO:0000313" key="6">
    <source>
        <dbReference type="Proteomes" id="UP000003157"/>
    </source>
</evidence>
<dbReference type="Pfam" id="PF00356">
    <property type="entry name" value="LacI"/>
    <property type="match status" value="1"/>
</dbReference>
<dbReference type="eggNOG" id="COG1609">
    <property type="taxonomic scope" value="Bacteria"/>
</dbReference>
<accession>E7GFP9</accession>
<protein>
    <recommendedName>
        <fullName evidence="4">HTH lacI-type domain-containing protein</fullName>
    </recommendedName>
</protein>
<feature type="domain" description="HTH lacI-type" evidence="4">
    <location>
        <begin position="3"/>
        <end position="57"/>
    </location>
</feature>
<dbReference type="GO" id="GO:0000976">
    <property type="term" value="F:transcription cis-regulatory region binding"/>
    <property type="evidence" value="ECO:0007669"/>
    <property type="project" value="TreeGrafter"/>
</dbReference>
<keyword evidence="3" id="KW-0804">Transcription</keyword>
<dbReference type="HOGENOM" id="CLU_037628_6_1_9"/>
<keyword evidence="6" id="KW-1185">Reference proteome</keyword>
<dbReference type="SMART" id="SM00354">
    <property type="entry name" value="HTH_LACI"/>
    <property type="match status" value="1"/>
</dbReference>
<evidence type="ECO:0000313" key="5">
    <source>
        <dbReference type="EMBL" id="EFW03113.1"/>
    </source>
</evidence>
<name>E7GFP9_9FIRM</name>
<dbReference type="SUPFAM" id="SSF53822">
    <property type="entry name" value="Periplasmic binding protein-like I"/>
    <property type="match status" value="1"/>
</dbReference>
<dbReference type="GO" id="GO:0003700">
    <property type="term" value="F:DNA-binding transcription factor activity"/>
    <property type="evidence" value="ECO:0007669"/>
    <property type="project" value="TreeGrafter"/>
</dbReference>
<dbReference type="SUPFAM" id="SSF47413">
    <property type="entry name" value="lambda repressor-like DNA-binding domains"/>
    <property type="match status" value="1"/>
</dbReference>